<accession>A0A367KAS1</accession>
<evidence type="ECO:0000313" key="1">
    <source>
        <dbReference type="EMBL" id="RCH99266.1"/>
    </source>
</evidence>
<feature type="non-terminal residue" evidence="1">
    <location>
        <position position="266"/>
    </location>
</feature>
<dbReference type="Proteomes" id="UP000253551">
    <property type="component" value="Unassembled WGS sequence"/>
</dbReference>
<dbReference type="EMBL" id="PJQM01001967">
    <property type="protein sequence ID" value="RCH99266.1"/>
    <property type="molecule type" value="Genomic_DNA"/>
</dbReference>
<proteinExistence type="predicted"/>
<keyword evidence="2" id="KW-1185">Reference proteome</keyword>
<name>A0A367KAS1_RHIST</name>
<dbReference type="AlphaFoldDB" id="A0A367KAS1"/>
<comment type="caution">
    <text evidence="1">The sequence shown here is derived from an EMBL/GenBank/DDBJ whole genome shotgun (WGS) entry which is preliminary data.</text>
</comment>
<protein>
    <submittedName>
        <fullName evidence="1">Uncharacterized protein</fullName>
    </submittedName>
</protein>
<gene>
    <name evidence="1" type="ORF">CU098_011569</name>
</gene>
<dbReference type="OrthoDB" id="2276072at2759"/>
<evidence type="ECO:0000313" key="2">
    <source>
        <dbReference type="Proteomes" id="UP000253551"/>
    </source>
</evidence>
<sequence>MVWEFLIHYCKEMRFVVAGHIQNISDYYEVAIPLLFPLARHTRTSHFGCGKRISTIDLLYATIDRLPRDFGQMTLSHQACLSLPMKVILQSLRPRLPSLPKRIQFVPVQAFMLFSQDLQSIHWKHPDHISQELKKFYLQIIRGIESNKYQFFPFFVKHCQPLTVEVLPTVPSSPSLSFVPFVNSFQFATLTGPITRVSTKEFRLTFQSATSAPERLQAIASAFWVGFWSWSLLPVARNMMYRFLVSKLPTRQFLHPIIPDTFPSPL</sequence>
<organism evidence="1 2">
    <name type="scientific">Rhizopus stolonifer</name>
    <name type="common">Rhizopus nigricans</name>
    <dbReference type="NCBI Taxonomy" id="4846"/>
    <lineage>
        <taxon>Eukaryota</taxon>
        <taxon>Fungi</taxon>
        <taxon>Fungi incertae sedis</taxon>
        <taxon>Mucoromycota</taxon>
        <taxon>Mucoromycotina</taxon>
        <taxon>Mucoromycetes</taxon>
        <taxon>Mucorales</taxon>
        <taxon>Mucorineae</taxon>
        <taxon>Rhizopodaceae</taxon>
        <taxon>Rhizopus</taxon>
    </lineage>
</organism>
<reference evidence="1 2" key="1">
    <citation type="journal article" date="2018" name="G3 (Bethesda)">
        <title>Phylogenetic and Phylogenomic Definition of Rhizopus Species.</title>
        <authorList>
            <person name="Gryganskyi A.P."/>
            <person name="Golan J."/>
            <person name="Dolatabadi S."/>
            <person name="Mondo S."/>
            <person name="Robb S."/>
            <person name="Idnurm A."/>
            <person name="Muszewska A."/>
            <person name="Steczkiewicz K."/>
            <person name="Masonjones S."/>
            <person name="Liao H.L."/>
            <person name="Gajdeczka M.T."/>
            <person name="Anike F."/>
            <person name="Vuek A."/>
            <person name="Anishchenko I.M."/>
            <person name="Voigt K."/>
            <person name="de Hoog G.S."/>
            <person name="Smith M.E."/>
            <person name="Heitman J."/>
            <person name="Vilgalys R."/>
            <person name="Stajich J.E."/>
        </authorList>
    </citation>
    <scope>NUCLEOTIDE SEQUENCE [LARGE SCALE GENOMIC DNA]</scope>
    <source>
        <strain evidence="1 2">LSU 92-RS-03</strain>
    </source>
</reference>